<dbReference type="OrthoDB" id="2969346at2"/>
<proteinExistence type="predicted"/>
<protein>
    <submittedName>
        <fullName evidence="2">Uncharacterized protein</fullName>
    </submittedName>
</protein>
<evidence type="ECO:0000256" key="1">
    <source>
        <dbReference type="SAM" id="MobiDB-lite"/>
    </source>
</evidence>
<dbReference type="AlphaFoldDB" id="A0A4P2PTJ4"/>
<evidence type="ECO:0000313" key="3">
    <source>
        <dbReference type="Proteomes" id="UP000295781"/>
    </source>
</evidence>
<evidence type="ECO:0000313" key="2">
    <source>
        <dbReference type="EMBL" id="AUX20035.1"/>
    </source>
</evidence>
<organism evidence="2 3">
    <name type="scientific">Sorangium cellulosum</name>
    <name type="common">Polyangium cellulosum</name>
    <dbReference type="NCBI Taxonomy" id="56"/>
    <lineage>
        <taxon>Bacteria</taxon>
        <taxon>Pseudomonadati</taxon>
        <taxon>Myxococcota</taxon>
        <taxon>Polyangia</taxon>
        <taxon>Polyangiales</taxon>
        <taxon>Polyangiaceae</taxon>
        <taxon>Sorangium</taxon>
    </lineage>
</organism>
<dbReference type="RefSeq" id="WP_129344932.1">
    <property type="nucleotide sequence ID" value="NZ_CP012670.1"/>
</dbReference>
<reference evidence="2 3" key="1">
    <citation type="submission" date="2015-09" db="EMBL/GenBank/DDBJ databases">
        <title>Sorangium comparison.</title>
        <authorList>
            <person name="Zaburannyi N."/>
            <person name="Bunk B."/>
            <person name="Overmann J."/>
            <person name="Mueller R."/>
        </authorList>
    </citation>
    <scope>NUCLEOTIDE SEQUENCE [LARGE SCALE GENOMIC DNA]</scope>
    <source>
        <strain evidence="2 3">So ceGT47</strain>
    </source>
</reference>
<feature type="region of interest" description="Disordered" evidence="1">
    <location>
        <begin position="102"/>
        <end position="126"/>
    </location>
</feature>
<dbReference type="Proteomes" id="UP000295781">
    <property type="component" value="Chromosome"/>
</dbReference>
<accession>A0A4P2PTJ4</accession>
<name>A0A4P2PTJ4_SORCE</name>
<sequence length="311" mass="34400">MTDAPELRLPQGVTVSHELRLTPTYAARGWLYAGAAGRAGLLSPGLINVIAPGIAQSARCKMNANFGISGLGSLYAALDVKEDDVLTVTINAPATITILSHKRAPTRKAPPERTSRGPNSSPGVPRWMATRLRNQTLGDEHRQFISGEIAKLIPVAADQSHSSWRTARFLIDSLLWCWTADGIDDRGEACRDRLKYDCLRQFHTVDARKRWEQNRGRGTGLRHEHAVPRNQLITRMLSRGQHPTQAEVNALLCRLCFAVVVTVEEDDELKAKGLKDCLPDGWDWNAEGDQRLLRYARAGLIDVVRQPSSTG</sequence>
<gene>
    <name evidence="2" type="ORF">SOCEGT47_004980</name>
</gene>
<dbReference type="EMBL" id="CP012670">
    <property type="protein sequence ID" value="AUX20035.1"/>
    <property type="molecule type" value="Genomic_DNA"/>
</dbReference>